<dbReference type="Proteomes" id="UP000219338">
    <property type="component" value="Unassembled WGS sequence"/>
</dbReference>
<proteinExistence type="predicted"/>
<dbReference type="OrthoDB" id="10362865at2759"/>
<reference evidence="2" key="1">
    <citation type="journal article" date="2017" name="Nat. Ecol. Evol.">
        <title>Genome expansion and lineage-specific genetic innovations in the forest pathogenic fungi Armillaria.</title>
        <authorList>
            <person name="Sipos G."/>
            <person name="Prasanna A.N."/>
            <person name="Walter M.C."/>
            <person name="O'Connor E."/>
            <person name="Balint B."/>
            <person name="Krizsan K."/>
            <person name="Kiss B."/>
            <person name="Hess J."/>
            <person name="Varga T."/>
            <person name="Slot J."/>
            <person name="Riley R."/>
            <person name="Boka B."/>
            <person name="Rigling D."/>
            <person name="Barry K."/>
            <person name="Lee J."/>
            <person name="Mihaltcheva S."/>
            <person name="LaButti K."/>
            <person name="Lipzen A."/>
            <person name="Waldron R."/>
            <person name="Moloney N.M."/>
            <person name="Sperisen C."/>
            <person name="Kredics L."/>
            <person name="Vagvoelgyi C."/>
            <person name="Patrignani A."/>
            <person name="Fitzpatrick D."/>
            <person name="Nagy I."/>
            <person name="Doyle S."/>
            <person name="Anderson J.B."/>
            <person name="Grigoriev I.V."/>
            <person name="Gueldener U."/>
            <person name="Muensterkoetter M."/>
            <person name="Nagy L.G."/>
        </authorList>
    </citation>
    <scope>NUCLEOTIDE SEQUENCE [LARGE SCALE GENOMIC DNA]</scope>
    <source>
        <strain evidence="2">C18/9</strain>
    </source>
</reference>
<keyword evidence="2" id="KW-1185">Reference proteome</keyword>
<evidence type="ECO:0000313" key="1">
    <source>
        <dbReference type="EMBL" id="SJL17405.1"/>
    </source>
</evidence>
<name>A0A284S8R0_ARMOS</name>
<accession>A0A284S8R0</accession>
<dbReference type="AlphaFoldDB" id="A0A284S8R0"/>
<organism evidence="1 2">
    <name type="scientific">Armillaria ostoyae</name>
    <name type="common">Armillaria root rot fungus</name>
    <dbReference type="NCBI Taxonomy" id="47428"/>
    <lineage>
        <taxon>Eukaryota</taxon>
        <taxon>Fungi</taxon>
        <taxon>Dikarya</taxon>
        <taxon>Basidiomycota</taxon>
        <taxon>Agaricomycotina</taxon>
        <taxon>Agaricomycetes</taxon>
        <taxon>Agaricomycetidae</taxon>
        <taxon>Agaricales</taxon>
        <taxon>Marasmiineae</taxon>
        <taxon>Physalacriaceae</taxon>
        <taxon>Armillaria</taxon>
    </lineage>
</organism>
<dbReference type="EMBL" id="FUEG01000044">
    <property type="protein sequence ID" value="SJL17405.1"/>
    <property type="molecule type" value="Genomic_DNA"/>
</dbReference>
<gene>
    <name evidence="1" type="ORF">ARMOST_20955</name>
</gene>
<sequence>MTFVTHDTAISLYPLATFGLELNFAKYDQRPPARQGRVKYQGQGWTTAGPECVYPDAVMRSVEHHVGDRFCWTVPLVDNSMNGIVPAIHAHSWTLVYPSPEAGWINQYAILSLPGPKPGICVSRSIITHFKLDMAKWTQGYFAEFVHDLLEKAYVKKYNEIQPL</sequence>
<evidence type="ECO:0000313" key="2">
    <source>
        <dbReference type="Proteomes" id="UP000219338"/>
    </source>
</evidence>
<protein>
    <submittedName>
        <fullName evidence="1">Uncharacterized protein</fullName>
    </submittedName>
</protein>